<keyword evidence="1" id="KW-0378">Hydrolase</keyword>
<dbReference type="Gene3D" id="3.60.15.10">
    <property type="entry name" value="Ribonuclease Z/Hydroxyacylglutathione hydrolase-like"/>
    <property type="match status" value="1"/>
</dbReference>
<dbReference type="InterPro" id="IPR001279">
    <property type="entry name" value="Metallo-B-lactamas"/>
</dbReference>
<accession>A0A1A0DEC6</accession>
<dbReference type="PANTHER" id="PTHR42663:SF6">
    <property type="entry name" value="HYDROLASE C777.06C-RELATED"/>
    <property type="match status" value="1"/>
</dbReference>
<dbReference type="CDD" id="cd16279">
    <property type="entry name" value="metallo-hydrolase-like_MBL-fold"/>
    <property type="match status" value="1"/>
</dbReference>
<proteinExistence type="predicted"/>
<dbReference type="EC" id="3.1.4.55" evidence="1"/>
<dbReference type="SMART" id="SM00849">
    <property type="entry name" value="Lactamase_B"/>
    <property type="match status" value="1"/>
</dbReference>
<gene>
    <name evidence="1" type="primary">phnP</name>
    <name evidence="1" type="ORF">SRCM100623_01562</name>
</gene>
<dbReference type="eggNOG" id="COG1235">
    <property type="taxonomic scope" value="Bacteria"/>
</dbReference>
<dbReference type="PATRIC" id="fig|438.15.peg.1752"/>
<dbReference type="SUPFAM" id="SSF56281">
    <property type="entry name" value="Metallo-hydrolase/oxidoreductase"/>
    <property type="match status" value="1"/>
</dbReference>
<dbReference type="Proteomes" id="UP000093796">
    <property type="component" value="Unassembled WGS sequence"/>
</dbReference>
<evidence type="ECO:0000313" key="2">
    <source>
        <dbReference type="Proteomes" id="UP000093796"/>
    </source>
</evidence>
<evidence type="ECO:0000313" key="1">
    <source>
        <dbReference type="EMBL" id="OAZ73017.1"/>
    </source>
</evidence>
<dbReference type="AlphaFoldDB" id="A0A1A0DEC6"/>
<comment type="caution">
    <text evidence="1">The sequence shown here is derived from an EMBL/GenBank/DDBJ whole genome shotgun (WGS) entry which is preliminary data.</text>
</comment>
<dbReference type="EMBL" id="LYUD01000099">
    <property type="protein sequence ID" value="OAZ73017.1"/>
    <property type="molecule type" value="Genomic_DNA"/>
</dbReference>
<protein>
    <submittedName>
        <fullName evidence="1">Phosphoribosyl 1,2-cyclic phosphate phosphodiesterase</fullName>
        <ecNumber evidence="1">3.1.4.55</ecNumber>
    </submittedName>
</protein>
<dbReference type="GO" id="GO:0103043">
    <property type="term" value="F:phosphoribosyl 1,2-cyclic phosphate phosphodiesterase activity"/>
    <property type="evidence" value="ECO:0007669"/>
    <property type="project" value="UniProtKB-EC"/>
</dbReference>
<reference evidence="1 2" key="1">
    <citation type="submission" date="2016-05" db="EMBL/GenBank/DDBJ databases">
        <title>Genome sequencing of Acetobacter pasteurianus strain SRCM100623.</title>
        <authorList>
            <person name="Song Y.R."/>
        </authorList>
    </citation>
    <scope>NUCLEOTIDE SEQUENCE [LARGE SCALE GENOMIC DNA]</scope>
    <source>
        <strain evidence="1 2">SRCM100623</strain>
    </source>
</reference>
<sequence>MKITVLGCGGSAGVPMVGGADGHGIWGACNPKEPRNTRTRSSILLRLKNGAGVLVDTGPDLRAQLLANGIKDFESIIFTHAHADHISGLDEVRAINRVIQKPLHAYGAAETLEDIQRRFDYVFKPWTPPNFFRAVVEAHPVKMRQPVTISGTEFTLFDQVHGRVGSTGVRCGDFVYSTDVMEFPEDSVEVLRGVDTWMVDCFQRQPHSAHAWLERVLEWQQAINPRRMILTHMGPDMDWQWMQDHLPAGIEPAWDGAVFEVADP</sequence>
<dbReference type="Pfam" id="PF12706">
    <property type="entry name" value="Lactamase_B_2"/>
    <property type="match status" value="1"/>
</dbReference>
<dbReference type="RefSeq" id="WP_035365629.1">
    <property type="nucleotide sequence ID" value="NZ_LYUD01000099.1"/>
</dbReference>
<organism evidence="1 2">
    <name type="scientific">Acetobacter pasteurianus</name>
    <name type="common">Acetobacter turbidans</name>
    <dbReference type="NCBI Taxonomy" id="438"/>
    <lineage>
        <taxon>Bacteria</taxon>
        <taxon>Pseudomonadati</taxon>
        <taxon>Pseudomonadota</taxon>
        <taxon>Alphaproteobacteria</taxon>
        <taxon>Acetobacterales</taxon>
        <taxon>Acetobacteraceae</taxon>
        <taxon>Acetobacter</taxon>
    </lineage>
</organism>
<dbReference type="PANTHER" id="PTHR42663">
    <property type="entry name" value="HYDROLASE C777.06C-RELATED-RELATED"/>
    <property type="match status" value="1"/>
</dbReference>
<name>A0A1A0DEC6_ACEPA</name>
<dbReference type="InterPro" id="IPR036866">
    <property type="entry name" value="RibonucZ/Hydroxyglut_hydro"/>
</dbReference>